<evidence type="ECO:0000313" key="1">
    <source>
        <dbReference type="EMBL" id="KAJ8896935.1"/>
    </source>
</evidence>
<dbReference type="Proteomes" id="UP001159363">
    <property type="component" value="Chromosome 1"/>
</dbReference>
<evidence type="ECO:0000313" key="2">
    <source>
        <dbReference type="Proteomes" id="UP001159363"/>
    </source>
</evidence>
<proteinExistence type="predicted"/>
<evidence type="ECO:0008006" key="3">
    <source>
        <dbReference type="Google" id="ProtNLM"/>
    </source>
</evidence>
<name>A0ABQ9ILA1_9NEOP</name>
<comment type="caution">
    <text evidence="1">The sequence shown here is derived from an EMBL/GenBank/DDBJ whole genome shotgun (WGS) entry which is preliminary data.</text>
</comment>
<reference evidence="1 2" key="1">
    <citation type="submission" date="2023-02" db="EMBL/GenBank/DDBJ databases">
        <title>LHISI_Scaffold_Assembly.</title>
        <authorList>
            <person name="Stuart O.P."/>
            <person name="Cleave R."/>
            <person name="Magrath M.J.L."/>
            <person name="Mikheyev A.S."/>
        </authorList>
    </citation>
    <scope>NUCLEOTIDE SEQUENCE [LARGE SCALE GENOMIC DNA]</scope>
    <source>
        <strain evidence="1">Daus_M_001</strain>
        <tissue evidence="1">Leg muscle</tissue>
    </source>
</reference>
<accession>A0ABQ9ILA1</accession>
<feature type="non-terminal residue" evidence="1">
    <location>
        <position position="112"/>
    </location>
</feature>
<sequence>MSKLFIRKLLLFEQNSQKTFAHLVCCQQVFNLDAHFKAIRIFQNPLSCEIEDFQPSLQLELMICKLAILQLPSIRKLPKDNNFARSFLSIFGTTFRCEQTFSLWKFTKSKYR</sequence>
<keyword evidence="2" id="KW-1185">Reference proteome</keyword>
<organism evidence="1 2">
    <name type="scientific">Dryococelus australis</name>
    <dbReference type="NCBI Taxonomy" id="614101"/>
    <lineage>
        <taxon>Eukaryota</taxon>
        <taxon>Metazoa</taxon>
        <taxon>Ecdysozoa</taxon>
        <taxon>Arthropoda</taxon>
        <taxon>Hexapoda</taxon>
        <taxon>Insecta</taxon>
        <taxon>Pterygota</taxon>
        <taxon>Neoptera</taxon>
        <taxon>Polyneoptera</taxon>
        <taxon>Phasmatodea</taxon>
        <taxon>Verophasmatodea</taxon>
        <taxon>Anareolatae</taxon>
        <taxon>Phasmatidae</taxon>
        <taxon>Eurycanthinae</taxon>
        <taxon>Dryococelus</taxon>
    </lineage>
</organism>
<gene>
    <name evidence="1" type="ORF">PR048_002281</name>
</gene>
<dbReference type="EMBL" id="JARBHB010000001">
    <property type="protein sequence ID" value="KAJ8896935.1"/>
    <property type="molecule type" value="Genomic_DNA"/>
</dbReference>
<protein>
    <recommendedName>
        <fullName evidence="3">HAT C-terminal dimerisation domain-containing protein</fullName>
    </recommendedName>
</protein>